<sequence>MSPRSVDAAFEFSKIRQALSLLESHVVYIQRGAGPSSAALPRASSYSHPISTAGASVTALLAKQELVDNDMLDEDAPGPGAHGRSDHGGFYAGPTSAVSHLSSAQEPEGTPDSETVVNEPPWDTRPGYEDDNDLLHDLPHASIVDGLVEFYFEYCTWVYRHVNQRSFTAAWARYKSGAGADRIVLATVCMVMAIALHYLPADHELLRGLQPDIEELGTRFYNIMRVALQRRQAESRTYSLELVELLLVRCHYLTLSKIDSEEIWSVKGELMMVATAMGLHRDPGKRKMSLEVAERRRWAWWHVILLERWQAFMFGRPLAIASHHFDTHLPSYVDPDIDPSGRLYDANIALFRLAYILGDIMDDAISLRTVPYDSVMAKDQLLQEWWDTLPAEIDIDDYNLVRSLASPETAIRRLGVQSIIVRAAFLHIRFTMHRPYASVVRDQPKMVYSLDAAVNAADKLVALSAQAHPELRNNAALSVPGHLNWGPFHCFSAAMFFSFQLINDPDQPGARMFRKNVLRAVNTLEHCRGMPVADKALAILKALGPLYTESFISDMPEARERKKAAVLPMVRSLQFPYHDSPSVPLGAPESPRNGALSSPGQSSGHTGSPSAVGLTPTPPKAPLTLPAGPMQLQHQHMQQQPPMMALQPPSGPMQQSASSYYKTLPSLQWAPVQTMSSQAMHPQNSSFTSSSRTTPPHQQFASSGSNGTIASHSSQTSLTSPVASHGMGWSQPTMPPPPPPQVPSMSHRLPQSQQQMTYGSAQPLPQHSHPQHEMYMDGGAQDGLGAGALWGAASGFVQGEWDQIFDDLHRGDGGGAHGRPVHLPPPSTDGGGRRAHHGTMSSIAG</sequence>
<name>A0ACB8RIS3_9AGAM</name>
<evidence type="ECO:0000313" key="1">
    <source>
        <dbReference type="EMBL" id="KAI0043687.1"/>
    </source>
</evidence>
<reference evidence="1" key="1">
    <citation type="submission" date="2021-02" db="EMBL/GenBank/DDBJ databases">
        <authorList>
            <consortium name="DOE Joint Genome Institute"/>
            <person name="Ahrendt S."/>
            <person name="Looney B.P."/>
            <person name="Miyauchi S."/>
            <person name="Morin E."/>
            <person name="Drula E."/>
            <person name="Courty P.E."/>
            <person name="Chicoki N."/>
            <person name="Fauchery L."/>
            <person name="Kohler A."/>
            <person name="Kuo A."/>
            <person name="Labutti K."/>
            <person name="Pangilinan J."/>
            <person name="Lipzen A."/>
            <person name="Riley R."/>
            <person name="Andreopoulos W."/>
            <person name="He G."/>
            <person name="Johnson J."/>
            <person name="Barry K.W."/>
            <person name="Grigoriev I.V."/>
            <person name="Nagy L."/>
            <person name="Hibbett D."/>
            <person name="Henrissat B."/>
            <person name="Matheny P.B."/>
            <person name="Labbe J."/>
            <person name="Martin F."/>
        </authorList>
    </citation>
    <scope>NUCLEOTIDE SEQUENCE</scope>
    <source>
        <strain evidence="1">FP105234-sp</strain>
    </source>
</reference>
<evidence type="ECO:0000313" key="2">
    <source>
        <dbReference type="Proteomes" id="UP000814033"/>
    </source>
</evidence>
<keyword evidence="2" id="KW-1185">Reference proteome</keyword>
<dbReference type="EMBL" id="MU276008">
    <property type="protein sequence ID" value="KAI0043687.1"/>
    <property type="molecule type" value="Genomic_DNA"/>
</dbReference>
<dbReference type="Proteomes" id="UP000814033">
    <property type="component" value="Unassembled WGS sequence"/>
</dbReference>
<protein>
    <submittedName>
        <fullName evidence="1">Uncharacterized protein</fullName>
    </submittedName>
</protein>
<reference evidence="1" key="2">
    <citation type="journal article" date="2022" name="New Phytol.">
        <title>Evolutionary transition to the ectomycorrhizal habit in the genomes of a hyperdiverse lineage of mushroom-forming fungi.</title>
        <authorList>
            <person name="Looney B."/>
            <person name="Miyauchi S."/>
            <person name="Morin E."/>
            <person name="Drula E."/>
            <person name="Courty P.E."/>
            <person name="Kohler A."/>
            <person name="Kuo A."/>
            <person name="LaButti K."/>
            <person name="Pangilinan J."/>
            <person name="Lipzen A."/>
            <person name="Riley R."/>
            <person name="Andreopoulos W."/>
            <person name="He G."/>
            <person name="Johnson J."/>
            <person name="Nolan M."/>
            <person name="Tritt A."/>
            <person name="Barry K.W."/>
            <person name="Grigoriev I.V."/>
            <person name="Nagy L.G."/>
            <person name="Hibbett D."/>
            <person name="Henrissat B."/>
            <person name="Matheny P.B."/>
            <person name="Labbe J."/>
            <person name="Martin F.M."/>
        </authorList>
    </citation>
    <scope>NUCLEOTIDE SEQUENCE</scope>
    <source>
        <strain evidence="1">FP105234-sp</strain>
    </source>
</reference>
<comment type="caution">
    <text evidence="1">The sequence shown here is derived from an EMBL/GenBank/DDBJ whole genome shotgun (WGS) entry which is preliminary data.</text>
</comment>
<proteinExistence type="predicted"/>
<gene>
    <name evidence="1" type="ORF">FA95DRAFT_1563059</name>
</gene>
<organism evidence="1 2">
    <name type="scientific">Auriscalpium vulgare</name>
    <dbReference type="NCBI Taxonomy" id="40419"/>
    <lineage>
        <taxon>Eukaryota</taxon>
        <taxon>Fungi</taxon>
        <taxon>Dikarya</taxon>
        <taxon>Basidiomycota</taxon>
        <taxon>Agaricomycotina</taxon>
        <taxon>Agaricomycetes</taxon>
        <taxon>Russulales</taxon>
        <taxon>Auriscalpiaceae</taxon>
        <taxon>Auriscalpium</taxon>
    </lineage>
</organism>
<accession>A0ACB8RIS3</accession>